<proteinExistence type="predicted"/>
<dbReference type="InterPro" id="IPR000719">
    <property type="entry name" value="Prot_kinase_dom"/>
</dbReference>
<feature type="domain" description="Protein kinase" evidence="8">
    <location>
        <begin position="132"/>
        <end position="411"/>
    </location>
</feature>
<accession>A0ABT1IZP9</accession>
<keyword evidence="3" id="KW-0808">Transferase</keyword>
<evidence type="ECO:0000256" key="6">
    <source>
        <dbReference type="ARBA" id="ARBA00022840"/>
    </source>
</evidence>
<feature type="region of interest" description="Disordered" evidence="7">
    <location>
        <begin position="412"/>
        <end position="433"/>
    </location>
</feature>
<dbReference type="Gene3D" id="1.10.510.10">
    <property type="entry name" value="Transferase(Phosphotransferase) domain 1"/>
    <property type="match status" value="1"/>
</dbReference>
<dbReference type="PANTHER" id="PTHR43289">
    <property type="entry name" value="MITOGEN-ACTIVATED PROTEIN KINASE KINASE KINASE 20-RELATED"/>
    <property type="match status" value="1"/>
</dbReference>
<evidence type="ECO:0000256" key="7">
    <source>
        <dbReference type="SAM" id="MobiDB-lite"/>
    </source>
</evidence>
<keyword evidence="5" id="KW-0418">Kinase</keyword>
<comment type="caution">
    <text evidence="9">The sequence shown here is derived from an EMBL/GenBank/DDBJ whole genome shotgun (WGS) entry which is preliminary data.</text>
</comment>
<dbReference type="RefSeq" id="WP_253798781.1">
    <property type="nucleotide sequence ID" value="NZ_JAMZDX010000003.1"/>
</dbReference>
<evidence type="ECO:0000256" key="3">
    <source>
        <dbReference type="ARBA" id="ARBA00022679"/>
    </source>
</evidence>
<evidence type="ECO:0000256" key="4">
    <source>
        <dbReference type="ARBA" id="ARBA00022741"/>
    </source>
</evidence>
<dbReference type="InterPro" id="IPR057929">
    <property type="entry name" value="RamC_N"/>
</dbReference>
<dbReference type="Proteomes" id="UP001206483">
    <property type="component" value="Unassembled WGS sequence"/>
</dbReference>
<dbReference type="SMART" id="SM00220">
    <property type="entry name" value="S_TKc"/>
    <property type="match status" value="1"/>
</dbReference>
<protein>
    <recommendedName>
        <fullName evidence="1">non-specific serine/threonine protein kinase</fullName>
        <ecNumber evidence="1">2.7.11.1</ecNumber>
    </recommendedName>
</protein>
<evidence type="ECO:0000256" key="1">
    <source>
        <dbReference type="ARBA" id="ARBA00012513"/>
    </source>
</evidence>
<feature type="region of interest" description="Disordered" evidence="7">
    <location>
        <begin position="53"/>
        <end position="99"/>
    </location>
</feature>
<dbReference type="PROSITE" id="PS50011">
    <property type="entry name" value="PROTEIN_KINASE_DOM"/>
    <property type="match status" value="1"/>
</dbReference>
<dbReference type="EC" id="2.7.11.1" evidence="1"/>
<evidence type="ECO:0000256" key="5">
    <source>
        <dbReference type="ARBA" id="ARBA00022777"/>
    </source>
</evidence>
<feature type="compositionally biased region" description="Low complexity" evidence="7">
    <location>
        <begin position="83"/>
        <end position="99"/>
    </location>
</feature>
<dbReference type="EMBL" id="JAMZDX010000003">
    <property type="protein sequence ID" value="MCP2310637.1"/>
    <property type="molecule type" value="Genomic_DNA"/>
</dbReference>
<evidence type="ECO:0000313" key="9">
    <source>
        <dbReference type="EMBL" id="MCP2310637.1"/>
    </source>
</evidence>
<dbReference type="SUPFAM" id="SSF56112">
    <property type="entry name" value="Protein kinase-like (PK-like)"/>
    <property type="match status" value="1"/>
</dbReference>
<keyword evidence="10" id="KW-1185">Reference proteome</keyword>
<keyword evidence="2" id="KW-0723">Serine/threonine-protein kinase</keyword>
<sequence>MYPEDEEQFRRLAAELHRATLGLPGPVVRSGRPYRPGSRVHYRFGAFAGRAEDAQDGAPGRHRPPWAVDPVEGRGSTGPVAPSAGHTGTSGTSAVTSGVPMRPAVRPVVRPTERSVVGAPRRPSDVLPGGRYAVTAAVRHSAEGGVFLGRDTATGAEVVIKHARAHPDAGRSAADARTSLRREAELLRRLDGEGLTPRLLGLIEQYDSLFLVLERVPGRTLGNWVAARQRGTLRQLGAGRQRGNGGPDAAWEEAAPLASGLVGLVERVHARGLVLRDLSPDTVLVTPDGGLRLVDLELAVPAGTVAGSVGTPGYRAPEHTGPHRVGRALFSTDLYALGGLFFLLATGHDPLLADDLPHARPVAERLGRWLSLAARDGGTARRLAPAILGLRAERADHRWSLDRVRASFAWSVPGGPSGTDQANDAGSPVSAGAVDGPVPTGVAGGPARAGGSGGLLAVAHGVDGPAVAARKANGPAQAPNVGDIGALATAEASR</sequence>
<evidence type="ECO:0000256" key="2">
    <source>
        <dbReference type="ARBA" id="ARBA00022527"/>
    </source>
</evidence>
<dbReference type="PANTHER" id="PTHR43289:SF6">
    <property type="entry name" value="SERINE_THREONINE-PROTEIN KINASE NEKL-3"/>
    <property type="match status" value="1"/>
</dbReference>
<dbReference type="Gene3D" id="3.30.200.20">
    <property type="entry name" value="Phosphorylase Kinase, domain 1"/>
    <property type="match status" value="1"/>
</dbReference>
<evidence type="ECO:0000259" key="8">
    <source>
        <dbReference type="PROSITE" id="PS50011"/>
    </source>
</evidence>
<gene>
    <name evidence="9" type="ORF">FHR36_003770</name>
</gene>
<dbReference type="Pfam" id="PF25816">
    <property type="entry name" value="RamC_N"/>
    <property type="match status" value="1"/>
</dbReference>
<organism evidence="9 10">
    <name type="scientific">Kitasatospora paracochleata</name>
    <dbReference type="NCBI Taxonomy" id="58354"/>
    <lineage>
        <taxon>Bacteria</taxon>
        <taxon>Bacillati</taxon>
        <taxon>Actinomycetota</taxon>
        <taxon>Actinomycetes</taxon>
        <taxon>Kitasatosporales</taxon>
        <taxon>Streptomycetaceae</taxon>
        <taxon>Kitasatospora</taxon>
    </lineage>
</organism>
<evidence type="ECO:0000313" key="10">
    <source>
        <dbReference type="Proteomes" id="UP001206483"/>
    </source>
</evidence>
<reference evidence="9 10" key="1">
    <citation type="submission" date="2022-06" db="EMBL/GenBank/DDBJ databases">
        <title>Sequencing the genomes of 1000 actinobacteria strains.</title>
        <authorList>
            <person name="Klenk H.-P."/>
        </authorList>
    </citation>
    <scope>NUCLEOTIDE SEQUENCE [LARGE SCALE GENOMIC DNA]</scope>
    <source>
        <strain evidence="9 10">DSM 41656</strain>
    </source>
</reference>
<dbReference type="InterPro" id="IPR011009">
    <property type="entry name" value="Kinase-like_dom_sf"/>
</dbReference>
<keyword evidence="4" id="KW-0547">Nucleotide-binding</keyword>
<name>A0ABT1IZP9_9ACTN</name>
<keyword evidence="6" id="KW-0067">ATP-binding</keyword>
<dbReference type="Pfam" id="PF00069">
    <property type="entry name" value="Pkinase"/>
    <property type="match status" value="1"/>
</dbReference>